<accession>A0A4R0N538</accession>
<organism evidence="2 3">
    <name type="scientific">Pedobacter hiemivivus</name>
    <dbReference type="NCBI Taxonomy" id="2530454"/>
    <lineage>
        <taxon>Bacteria</taxon>
        <taxon>Pseudomonadati</taxon>
        <taxon>Bacteroidota</taxon>
        <taxon>Sphingobacteriia</taxon>
        <taxon>Sphingobacteriales</taxon>
        <taxon>Sphingobacteriaceae</taxon>
        <taxon>Pedobacter</taxon>
    </lineage>
</organism>
<dbReference type="Proteomes" id="UP000291117">
    <property type="component" value="Unassembled WGS sequence"/>
</dbReference>
<feature type="domain" description="HTH cro/C1-type" evidence="1">
    <location>
        <begin position="16"/>
        <end position="71"/>
    </location>
</feature>
<dbReference type="CDD" id="cd00093">
    <property type="entry name" value="HTH_XRE"/>
    <property type="match status" value="1"/>
</dbReference>
<sequence>MGTNVVSPNGHIGHNLKSIRNFKGMKQEVLAMELGEEWNQKKVSHLEDQTAIDSDLLAQVAKILDVTPEMIQNFDEKRMNTFFNTFNDSSVGNISSNLYTCNFSPIDKIVELYERLLVATNEQKQKGL</sequence>
<comment type="caution">
    <text evidence="2">The sequence shown here is derived from an EMBL/GenBank/DDBJ whole genome shotgun (WGS) entry which is preliminary data.</text>
</comment>
<proteinExistence type="predicted"/>
<keyword evidence="3" id="KW-1185">Reference proteome</keyword>
<dbReference type="AlphaFoldDB" id="A0A4R0N538"/>
<dbReference type="Gene3D" id="1.10.260.40">
    <property type="entry name" value="lambda repressor-like DNA-binding domains"/>
    <property type="match status" value="1"/>
</dbReference>
<dbReference type="InterPro" id="IPR010982">
    <property type="entry name" value="Lambda_DNA-bd_dom_sf"/>
</dbReference>
<dbReference type="GO" id="GO:0003677">
    <property type="term" value="F:DNA binding"/>
    <property type="evidence" value="ECO:0007669"/>
    <property type="project" value="InterPro"/>
</dbReference>
<gene>
    <name evidence="2" type="ORF">EZ444_16060</name>
</gene>
<protein>
    <submittedName>
        <fullName evidence="2">XRE family transcriptional regulator</fullName>
    </submittedName>
</protein>
<reference evidence="2 3" key="1">
    <citation type="submission" date="2019-02" db="EMBL/GenBank/DDBJ databases">
        <title>Pedobacter sp. RP-3-8 sp. nov., isolated from Arctic soil.</title>
        <authorList>
            <person name="Dahal R.H."/>
        </authorList>
    </citation>
    <scope>NUCLEOTIDE SEQUENCE [LARGE SCALE GENOMIC DNA]</scope>
    <source>
        <strain evidence="2 3">RP-3-8</strain>
    </source>
</reference>
<name>A0A4R0N538_9SPHI</name>
<evidence type="ECO:0000259" key="1">
    <source>
        <dbReference type="PROSITE" id="PS50943"/>
    </source>
</evidence>
<evidence type="ECO:0000313" key="3">
    <source>
        <dbReference type="Proteomes" id="UP000291117"/>
    </source>
</evidence>
<dbReference type="PROSITE" id="PS50943">
    <property type="entry name" value="HTH_CROC1"/>
    <property type="match status" value="1"/>
</dbReference>
<dbReference type="OrthoDB" id="674774at2"/>
<evidence type="ECO:0000313" key="2">
    <source>
        <dbReference type="EMBL" id="TCC95020.1"/>
    </source>
</evidence>
<dbReference type="SUPFAM" id="SSF47413">
    <property type="entry name" value="lambda repressor-like DNA-binding domains"/>
    <property type="match status" value="1"/>
</dbReference>
<dbReference type="EMBL" id="SJSM01000010">
    <property type="protein sequence ID" value="TCC95020.1"/>
    <property type="molecule type" value="Genomic_DNA"/>
</dbReference>
<dbReference type="RefSeq" id="WP_131610168.1">
    <property type="nucleotide sequence ID" value="NZ_SJSM01000010.1"/>
</dbReference>
<dbReference type="InterPro" id="IPR001387">
    <property type="entry name" value="Cro/C1-type_HTH"/>
</dbReference>